<evidence type="ECO:0000313" key="2">
    <source>
        <dbReference type="Proteomes" id="UP000006038"/>
    </source>
</evidence>
<keyword evidence="2" id="KW-1185">Reference proteome</keyword>
<reference evidence="1" key="1">
    <citation type="submission" date="2013-04" db="UniProtKB">
        <authorList>
            <consortium name="EnsemblPlants"/>
        </authorList>
    </citation>
    <scope>IDENTIFICATION</scope>
</reference>
<dbReference type="Gramene" id="OB02G40200.1">
    <property type="protein sequence ID" value="OB02G40200.1"/>
    <property type="gene ID" value="OB02G40200"/>
</dbReference>
<sequence>MAATRFPFTFVAEDDEDDDTSIWVLSGVLLDDGERKDSFPDKELGRNDGHLLDRANRGLQLAPRVIPSATLRP</sequence>
<organism evidence="1">
    <name type="scientific">Oryza brachyantha</name>
    <name type="common">malo sina</name>
    <dbReference type="NCBI Taxonomy" id="4533"/>
    <lineage>
        <taxon>Eukaryota</taxon>
        <taxon>Viridiplantae</taxon>
        <taxon>Streptophyta</taxon>
        <taxon>Embryophyta</taxon>
        <taxon>Tracheophyta</taxon>
        <taxon>Spermatophyta</taxon>
        <taxon>Magnoliopsida</taxon>
        <taxon>Liliopsida</taxon>
        <taxon>Poales</taxon>
        <taxon>Poaceae</taxon>
        <taxon>BOP clade</taxon>
        <taxon>Oryzoideae</taxon>
        <taxon>Oryzeae</taxon>
        <taxon>Oryzinae</taxon>
        <taxon>Oryza</taxon>
    </lineage>
</organism>
<dbReference type="EnsemblPlants" id="OB02G40200.1">
    <property type="protein sequence ID" value="OB02G40200.1"/>
    <property type="gene ID" value="OB02G40200"/>
</dbReference>
<evidence type="ECO:0000313" key="1">
    <source>
        <dbReference type="EnsemblPlants" id="OB02G40200.1"/>
    </source>
</evidence>
<proteinExistence type="predicted"/>
<dbReference type="HOGENOM" id="CLU_2708752_0_0_1"/>
<protein>
    <submittedName>
        <fullName evidence="1">Uncharacterized protein</fullName>
    </submittedName>
</protein>
<accession>J3LHA3</accession>
<dbReference type="AlphaFoldDB" id="J3LHA3"/>
<name>J3LHA3_ORYBR</name>
<dbReference type="Proteomes" id="UP000006038">
    <property type="component" value="Unassembled WGS sequence"/>
</dbReference>